<evidence type="ECO:0008006" key="4">
    <source>
        <dbReference type="Google" id="ProtNLM"/>
    </source>
</evidence>
<keyword evidence="1" id="KW-0472">Membrane</keyword>
<evidence type="ECO:0000313" key="3">
    <source>
        <dbReference type="Proteomes" id="UP000644875"/>
    </source>
</evidence>
<accession>A0A934PAC6</accession>
<feature type="transmembrane region" description="Helical" evidence="1">
    <location>
        <begin position="247"/>
        <end position="268"/>
    </location>
</feature>
<feature type="transmembrane region" description="Helical" evidence="1">
    <location>
        <begin position="124"/>
        <end position="145"/>
    </location>
</feature>
<organism evidence="2 3">
    <name type="scientific">Streptococcus zalophi</name>
    <dbReference type="NCBI Taxonomy" id="640031"/>
    <lineage>
        <taxon>Bacteria</taxon>
        <taxon>Bacillati</taxon>
        <taxon>Bacillota</taxon>
        <taxon>Bacilli</taxon>
        <taxon>Lactobacillales</taxon>
        <taxon>Streptococcaceae</taxon>
        <taxon>Streptococcus</taxon>
    </lineage>
</organism>
<reference evidence="2 3" key="1">
    <citation type="journal article" date="2021" name="Int. J. Syst. Evol. Microbiol.">
        <title>Streptococcus vicugnae sp. nov., isolated from faeces of alpacas (Vicugna pacos) and cattle (Bos taurus), Streptococcus zalophi sp. nov., and Streptococcus pacificus sp. nov., isolated from respiratory tract of California sea lions (Zalophus californianus).</title>
        <authorList>
            <person name="Volokhov D.V."/>
            <person name="Zagorodnyaya T.A."/>
            <person name="Shen Z."/>
            <person name="Blom J."/>
            <person name="Furtak V.A."/>
            <person name="Eisenberg T."/>
            <person name="Fan P."/>
            <person name="Jeong K.C."/>
            <person name="Gao Y."/>
            <person name="Zhang S."/>
            <person name="Amselle M."/>
        </authorList>
    </citation>
    <scope>NUCLEOTIDE SEQUENCE [LARGE SCALE GENOMIC DNA]</scope>
    <source>
        <strain evidence="3">CSL7508-lung</strain>
    </source>
</reference>
<dbReference type="SUPFAM" id="SSF158560">
    <property type="entry name" value="BH3980-like"/>
    <property type="match status" value="1"/>
</dbReference>
<dbReference type="Gene3D" id="1.10.1900.10">
    <property type="entry name" value="c-terminal domain of poly(a) binding protein"/>
    <property type="match status" value="1"/>
</dbReference>
<protein>
    <recommendedName>
        <fullName evidence="4">DUF1129 family protein</fullName>
    </recommendedName>
</protein>
<gene>
    <name evidence="2" type="ORF">JHK64_05255</name>
</gene>
<name>A0A934PAC6_9STRE</name>
<sequence length="272" mass="31742">MTSKADNYIKKTEEIIAQMTEKNREYFSNLQYYMILSSLIVDEKEVREQIYNMSLDLLDAEKNNLSAESYFGKNPKAMADDLIKQTKPEPFWKTLAFIVTIEFLGLGSFSLYQFSNSGSLDINILSFFIWGLLGFLFIIFLLYLLKNSVYSQFSKRITYLATSVIIIFLLAIAFSFNILSHIGYVLTISQPYDWLIMGCFFLLLLSYARKITYFRPLFLPALALFSNGVIKRYYLLGILQGELWQRWLPLSLLLISIIAFYIWLYLLLKKSK</sequence>
<dbReference type="RefSeq" id="WP_199567950.1">
    <property type="nucleotide sequence ID" value="NZ_JAENBP010000005.1"/>
</dbReference>
<keyword evidence="3" id="KW-1185">Reference proteome</keyword>
<evidence type="ECO:0000256" key="1">
    <source>
        <dbReference type="SAM" id="Phobius"/>
    </source>
</evidence>
<keyword evidence="1" id="KW-0812">Transmembrane</keyword>
<feature type="transmembrane region" description="Helical" evidence="1">
    <location>
        <begin position="157"/>
        <end position="176"/>
    </location>
</feature>
<proteinExistence type="predicted"/>
<evidence type="ECO:0000313" key="2">
    <source>
        <dbReference type="EMBL" id="MBJ8350037.1"/>
    </source>
</evidence>
<feature type="transmembrane region" description="Helical" evidence="1">
    <location>
        <begin position="94"/>
        <end position="112"/>
    </location>
</feature>
<feature type="transmembrane region" description="Helical" evidence="1">
    <location>
        <begin position="182"/>
        <end position="205"/>
    </location>
</feature>
<comment type="caution">
    <text evidence="2">The sequence shown here is derived from an EMBL/GenBank/DDBJ whole genome shotgun (WGS) entry which is preliminary data.</text>
</comment>
<dbReference type="EMBL" id="JAENBP010000005">
    <property type="protein sequence ID" value="MBJ8350037.1"/>
    <property type="molecule type" value="Genomic_DNA"/>
</dbReference>
<dbReference type="PANTHER" id="PTHR41307">
    <property type="entry name" value="MEMBRANE PROTEIN-RELATED"/>
    <property type="match status" value="1"/>
</dbReference>
<keyword evidence="1" id="KW-1133">Transmembrane helix</keyword>
<dbReference type="AlphaFoldDB" id="A0A934PAC6"/>
<dbReference type="PANTHER" id="PTHR41307:SF1">
    <property type="entry name" value="MEMBRANE PROTEIN"/>
    <property type="match status" value="1"/>
</dbReference>
<feature type="transmembrane region" description="Helical" evidence="1">
    <location>
        <begin position="217"/>
        <end position="235"/>
    </location>
</feature>
<dbReference type="Proteomes" id="UP000644875">
    <property type="component" value="Unassembled WGS sequence"/>
</dbReference>